<dbReference type="AlphaFoldDB" id="A0A813JUK4"/>
<proteinExistence type="predicted"/>
<keyword evidence="2" id="KW-0812">Transmembrane</keyword>
<feature type="transmembrane region" description="Helical" evidence="2">
    <location>
        <begin position="50"/>
        <end position="73"/>
    </location>
</feature>
<evidence type="ECO:0000313" key="4">
    <source>
        <dbReference type="EMBL" id="CAE8686847.1"/>
    </source>
</evidence>
<keyword evidence="2" id="KW-1133">Transmembrane helix</keyword>
<feature type="signal peptide" evidence="3">
    <location>
        <begin position="1"/>
        <end position="26"/>
    </location>
</feature>
<feature type="region of interest" description="Disordered" evidence="1">
    <location>
        <begin position="492"/>
        <end position="515"/>
    </location>
</feature>
<organism evidence="4 5">
    <name type="scientific">Polarella glacialis</name>
    <name type="common">Dinoflagellate</name>
    <dbReference type="NCBI Taxonomy" id="89957"/>
    <lineage>
        <taxon>Eukaryota</taxon>
        <taxon>Sar</taxon>
        <taxon>Alveolata</taxon>
        <taxon>Dinophyceae</taxon>
        <taxon>Suessiales</taxon>
        <taxon>Suessiaceae</taxon>
        <taxon>Polarella</taxon>
    </lineage>
</organism>
<evidence type="ECO:0000256" key="2">
    <source>
        <dbReference type="SAM" id="Phobius"/>
    </source>
</evidence>
<evidence type="ECO:0000256" key="1">
    <source>
        <dbReference type="SAM" id="MobiDB-lite"/>
    </source>
</evidence>
<evidence type="ECO:0008006" key="6">
    <source>
        <dbReference type="Google" id="ProtNLM"/>
    </source>
</evidence>
<name>A0A813JUK4_POLGL</name>
<evidence type="ECO:0000313" key="5">
    <source>
        <dbReference type="Proteomes" id="UP000626109"/>
    </source>
</evidence>
<dbReference type="Proteomes" id="UP000626109">
    <property type="component" value="Unassembled WGS sequence"/>
</dbReference>
<accession>A0A813JUK4</accession>
<protein>
    <recommendedName>
        <fullName evidence="6">OST-HTH associated domain-containing protein</fullName>
    </recommendedName>
</protein>
<gene>
    <name evidence="4" type="ORF">PGLA2088_LOCUS25173</name>
</gene>
<dbReference type="EMBL" id="CAJNNW010026653">
    <property type="protein sequence ID" value="CAE8686847.1"/>
    <property type="molecule type" value="Genomic_DNA"/>
</dbReference>
<comment type="caution">
    <text evidence="4">The sequence shown here is derived from an EMBL/GenBank/DDBJ whole genome shotgun (WGS) entry which is preliminary data.</text>
</comment>
<feature type="region of interest" description="Disordered" evidence="1">
    <location>
        <begin position="379"/>
        <end position="430"/>
    </location>
</feature>
<feature type="chain" id="PRO_5032914647" description="OST-HTH associated domain-containing protein" evidence="3">
    <location>
        <begin position="27"/>
        <end position="632"/>
    </location>
</feature>
<keyword evidence="3" id="KW-0732">Signal</keyword>
<sequence>MHMHGLCLRLSLLLCLIYILPAAVCCQGLVKALRRAPPVLAPARQKHKYRAAVVVVVVAVVVVVVAVAVVAVNMSHKVPPSVRALVDFVADGGGSIDASNVGTLYKEKPHLKAAIGNLKDFCLTHSDFIRFKPVVGQSGFLQLVQRKTASKPVAKQDPSSLSSSALKHALALAIVAATANTKASFQASGSAATDNASNMQHALALAIFVTDNGGSILGSRLGDFYKLHPEAREAVSNIRRFCDLYSDLFCFEPNGGPGTLECKLPVRLGIAAPSPKSALLPTKASPAASLSASGSDSSDADLDAIALSLSAFVAERGGRTTKTQVSKKFCAQNPQAKKVLPGKLEQFCDMYPSLLRFDPTAVGAGAICCVQQQQQEQQHAEAGSEAASRSQVSHHISSKAAAADAQESEEEQDQSRLEAPRAIKPPDASDPWVCVDPWSAALNIGVVAPPASEGSMRRPEAALPSHLVSHNENAHNADERVSSTAGYEPEMPTWAKQTTPGSSGASGISDDGEHAASIHSEAVASKSGHLVGTCQGDHPSGAQLQDALGHAQALCQVLAGLEAERQSSCAALQAREARIALSEAVLAEREAVLAEREARLGKQEEKLQAALDLATKFSQDLGSRLAGLVAEA</sequence>
<reference evidence="4" key="1">
    <citation type="submission" date="2021-02" db="EMBL/GenBank/DDBJ databases">
        <authorList>
            <person name="Dougan E. K."/>
            <person name="Rhodes N."/>
            <person name="Thang M."/>
            <person name="Chan C."/>
        </authorList>
    </citation>
    <scope>NUCLEOTIDE SEQUENCE</scope>
</reference>
<evidence type="ECO:0000256" key="3">
    <source>
        <dbReference type="SAM" id="SignalP"/>
    </source>
</evidence>
<keyword evidence="2" id="KW-0472">Membrane</keyword>